<sequence>MKLNQKLLERLDESLAQSFVLKYQEEKNRKVAPEEFISDDYKGNFRVRQVGDRQENMKKSKLDAMSTATSNFYKETATPNSSKPPSSLNTSKLLDQSKISQLKQSIITNRITSAQPARPLMIKKMQKNTEQLQIEPKEQKPPIFALKRLSSAKQQQQDEEKSIVQNQESSLNNSLVAKPSILRRSSLTSHAKKIEIKKEEQEVETKKLSLPKKQESQISEPVFQFQIAKRKVDDMIYDTMDIDTLQEITKKNESQFDEITSIQFRFNTMNDSLYMLGEYLSNLQELKLNNSQIESLRLLGTKLRNLSILWISNSKLTDISGIMSMPNLVEFYCSFNNIKDISPLAFHEKISILDIEGNELADEFQIDYLESLNLQQLIISSNPLIKDDHLRDKLYEKLPATEIYIDDNDLPTESQIISENSQIKQLYDIAEMMHSKFDLGNVEELKNLEEQVKYQLDKDMLEEPDENRLLSLSIKQRPLEKSKLKRPQTAQVQQNYNPDPTSELVGLEEAFAGNPIKAAKKHKQNREQIFDPTDRKSIDIQTLLNKFK</sequence>
<accession>A0A8S1VQ94</accession>
<dbReference type="InterPro" id="IPR040091">
    <property type="entry name" value="LRRC56"/>
</dbReference>
<evidence type="ECO:0008006" key="4">
    <source>
        <dbReference type="Google" id="ProtNLM"/>
    </source>
</evidence>
<dbReference type="Proteomes" id="UP000683925">
    <property type="component" value="Unassembled WGS sequence"/>
</dbReference>
<comment type="caution">
    <text evidence="2">The sequence shown here is derived from an EMBL/GenBank/DDBJ whole genome shotgun (WGS) entry which is preliminary data.</text>
</comment>
<dbReference type="OMA" id="DIAEMMH"/>
<dbReference type="EMBL" id="CAJJDP010000066">
    <property type="protein sequence ID" value="CAD8176806.1"/>
    <property type="molecule type" value="Genomic_DNA"/>
</dbReference>
<evidence type="ECO:0000313" key="2">
    <source>
        <dbReference type="EMBL" id="CAD8176806.1"/>
    </source>
</evidence>
<dbReference type="PANTHER" id="PTHR22708:SF0">
    <property type="entry name" value="LEUCINE-RICH REPEAT-CONTAINING PROTEIN 56"/>
    <property type="match status" value="1"/>
</dbReference>
<protein>
    <recommendedName>
        <fullName evidence="4">Leucine Rich Repeat family protein</fullName>
    </recommendedName>
</protein>
<evidence type="ECO:0000313" key="3">
    <source>
        <dbReference type="Proteomes" id="UP000683925"/>
    </source>
</evidence>
<keyword evidence="3" id="KW-1185">Reference proteome</keyword>
<proteinExistence type="predicted"/>
<evidence type="ECO:0000256" key="1">
    <source>
        <dbReference type="SAM" id="MobiDB-lite"/>
    </source>
</evidence>
<name>A0A8S1VQ94_PAROT</name>
<gene>
    <name evidence="2" type="ORF">POCTA_138.1.T0670284</name>
</gene>
<dbReference type="OrthoDB" id="676979at2759"/>
<organism evidence="2 3">
    <name type="scientific">Paramecium octaurelia</name>
    <dbReference type="NCBI Taxonomy" id="43137"/>
    <lineage>
        <taxon>Eukaryota</taxon>
        <taxon>Sar</taxon>
        <taxon>Alveolata</taxon>
        <taxon>Ciliophora</taxon>
        <taxon>Intramacronucleata</taxon>
        <taxon>Oligohymenophorea</taxon>
        <taxon>Peniculida</taxon>
        <taxon>Parameciidae</taxon>
        <taxon>Paramecium</taxon>
    </lineage>
</organism>
<dbReference type="PANTHER" id="PTHR22708">
    <property type="entry name" value="LEUCINE-RICH REPEAT-CONTAINING PROTEIN 56"/>
    <property type="match status" value="1"/>
</dbReference>
<feature type="region of interest" description="Disordered" evidence="1">
    <location>
        <begin position="480"/>
        <end position="499"/>
    </location>
</feature>
<reference evidence="2" key="1">
    <citation type="submission" date="2021-01" db="EMBL/GenBank/DDBJ databases">
        <authorList>
            <consortium name="Genoscope - CEA"/>
            <person name="William W."/>
        </authorList>
    </citation>
    <scope>NUCLEOTIDE SEQUENCE</scope>
</reference>
<dbReference type="AlphaFoldDB" id="A0A8S1VQ94"/>
<feature type="compositionally biased region" description="Polar residues" evidence="1">
    <location>
        <begin position="488"/>
        <end position="499"/>
    </location>
</feature>